<comment type="caution">
    <text evidence="2">The sequence shown here is derived from an EMBL/GenBank/DDBJ whole genome shotgun (WGS) entry which is preliminary data.</text>
</comment>
<dbReference type="InterPro" id="IPR032710">
    <property type="entry name" value="NTF2-like_dom_sf"/>
</dbReference>
<accession>A0A544TPU1</accession>
<dbReference type="AlphaFoldDB" id="A0A544TPU1"/>
<organism evidence="2 3">
    <name type="scientific">Psychrobacillus vulpis</name>
    <dbReference type="NCBI Taxonomy" id="2325572"/>
    <lineage>
        <taxon>Bacteria</taxon>
        <taxon>Bacillati</taxon>
        <taxon>Bacillota</taxon>
        <taxon>Bacilli</taxon>
        <taxon>Bacillales</taxon>
        <taxon>Bacillaceae</taxon>
        <taxon>Psychrobacillus</taxon>
    </lineage>
</organism>
<dbReference type="SUPFAM" id="SSF54427">
    <property type="entry name" value="NTF2-like"/>
    <property type="match status" value="1"/>
</dbReference>
<dbReference type="Pfam" id="PF13474">
    <property type="entry name" value="SnoaL_3"/>
    <property type="match status" value="1"/>
</dbReference>
<proteinExistence type="predicted"/>
<reference evidence="2 3" key="1">
    <citation type="submission" date="2019-06" db="EMBL/GenBank/DDBJ databases">
        <title>Psychrobacillus vulpis sp. nov., a new species isolated from feces of a red fox that inhabits in The Tablas de Daimiel Natural Park, Albacete, Spain.</title>
        <authorList>
            <person name="Rodriguez M."/>
            <person name="Reina J.C."/>
            <person name="Bejar V."/>
            <person name="Llamas I."/>
        </authorList>
    </citation>
    <scope>NUCLEOTIDE SEQUENCE [LARGE SCALE GENOMIC DNA]</scope>
    <source>
        <strain evidence="2 3">Z8</strain>
    </source>
</reference>
<evidence type="ECO:0000259" key="1">
    <source>
        <dbReference type="Pfam" id="PF13474"/>
    </source>
</evidence>
<dbReference type="Gene3D" id="3.10.450.50">
    <property type="match status" value="1"/>
</dbReference>
<dbReference type="EMBL" id="VDGI01000013">
    <property type="protein sequence ID" value="TQR19422.1"/>
    <property type="molecule type" value="Genomic_DNA"/>
</dbReference>
<keyword evidence="3" id="KW-1185">Reference proteome</keyword>
<dbReference type="InterPro" id="IPR037401">
    <property type="entry name" value="SnoaL-like"/>
</dbReference>
<dbReference type="OrthoDB" id="9152983at2"/>
<evidence type="ECO:0000313" key="2">
    <source>
        <dbReference type="EMBL" id="TQR19422.1"/>
    </source>
</evidence>
<name>A0A544TPU1_9BACI</name>
<protein>
    <submittedName>
        <fullName evidence="2">DUF4440 domain-containing protein</fullName>
    </submittedName>
</protein>
<evidence type="ECO:0000313" key="3">
    <source>
        <dbReference type="Proteomes" id="UP000316626"/>
    </source>
</evidence>
<feature type="domain" description="SnoaL-like" evidence="1">
    <location>
        <begin position="2"/>
        <end position="116"/>
    </location>
</feature>
<dbReference type="Proteomes" id="UP000316626">
    <property type="component" value="Unassembled WGS sequence"/>
</dbReference>
<sequence>MEILHKYIEATNTHKFDEVSKILHPKATYFFTDRNCTTHDEIRAYFENAWSVVKNEHYEAQNVEWLHTGSNSATCIYTYFYEGYINGNYTSGRGRATNVFVKESEEWLLIHEHLSPLPSN</sequence>
<dbReference type="RefSeq" id="WP_142642900.1">
    <property type="nucleotide sequence ID" value="NZ_VDGI01000013.1"/>
</dbReference>
<gene>
    <name evidence="2" type="ORF">FG384_12280</name>
</gene>